<reference evidence="1" key="1">
    <citation type="submission" date="2023-10" db="EMBL/GenBank/DDBJ databases">
        <title>Rapid discrimination of Bifidobacterium longum Subspecies based on MALDI-TOF MS and Machine Learning.</title>
        <authorList>
            <person name="Chen J."/>
        </authorList>
    </citation>
    <scope>NUCLEOTIDE SEQUENCE</scope>
    <source>
        <strain evidence="1">YGMCC0039</strain>
    </source>
</reference>
<protein>
    <submittedName>
        <fullName evidence="1">Uncharacterized protein</fullName>
    </submittedName>
</protein>
<gene>
    <name evidence="1" type="ORF">RS890_03800</name>
</gene>
<comment type="caution">
    <text evidence="1">The sequence shown here is derived from an EMBL/GenBank/DDBJ whole genome shotgun (WGS) entry which is preliminary data.</text>
</comment>
<sequence length="41" mass="4636">MAVLTDAEARRMPELLKEALSPKSITLNKGEKQFQLHQISL</sequence>
<accession>A0AB35S6N8</accession>
<name>A0AB35S6N8_BIFLN</name>
<evidence type="ECO:0000313" key="1">
    <source>
        <dbReference type="EMBL" id="MDW3126247.1"/>
    </source>
</evidence>
<evidence type="ECO:0000313" key="2">
    <source>
        <dbReference type="Proteomes" id="UP001277803"/>
    </source>
</evidence>
<dbReference type="AlphaFoldDB" id="A0AB35S6N8"/>
<dbReference type="RefSeq" id="WP_256866794.1">
    <property type="nucleotide sequence ID" value="NZ_CACRSV010000034.1"/>
</dbReference>
<proteinExistence type="predicted"/>
<organism evidence="1 2">
    <name type="scientific">Bifidobacterium longum</name>
    <dbReference type="NCBI Taxonomy" id="216816"/>
    <lineage>
        <taxon>Bacteria</taxon>
        <taxon>Bacillati</taxon>
        <taxon>Actinomycetota</taxon>
        <taxon>Actinomycetes</taxon>
        <taxon>Bifidobacteriales</taxon>
        <taxon>Bifidobacteriaceae</taxon>
        <taxon>Bifidobacterium</taxon>
    </lineage>
</organism>
<dbReference type="Proteomes" id="UP001277803">
    <property type="component" value="Unassembled WGS sequence"/>
</dbReference>
<dbReference type="EMBL" id="JAWLRA010000008">
    <property type="protein sequence ID" value="MDW3126247.1"/>
    <property type="molecule type" value="Genomic_DNA"/>
</dbReference>